<protein>
    <recommendedName>
        <fullName evidence="5 6">Octanoyltransferase</fullName>
        <ecNumber evidence="5 6">2.3.1.181</ecNumber>
    </recommendedName>
    <alternativeName>
        <fullName evidence="5">Lipoate-protein ligase B</fullName>
    </alternativeName>
    <alternativeName>
        <fullName evidence="5">Lipoyl/octanoyl transferase</fullName>
    </alternativeName>
    <alternativeName>
        <fullName evidence="5">Octanoyl-[acyl-carrier-protein]-protein N-octanoyltransferase</fullName>
    </alternativeName>
</protein>
<evidence type="ECO:0000256" key="6">
    <source>
        <dbReference type="PIRNR" id="PIRNR016262"/>
    </source>
</evidence>
<dbReference type="SUPFAM" id="SSF55681">
    <property type="entry name" value="Class II aaRS and biotin synthetases"/>
    <property type="match status" value="1"/>
</dbReference>
<keyword evidence="12" id="KW-1185">Reference proteome</keyword>
<dbReference type="InterPro" id="IPR004143">
    <property type="entry name" value="BPL_LPL_catalytic"/>
</dbReference>
<comment type="pathway">
    <text evidence="1 5 6">Protein modification; protein lipoylation via endogenous pathway; protein N(6)-(lipoyl)lysine from octanoyl-[acyl-carrier-protein]: step 1/2.</text>
</comment>
<feature type="site" description="Lowers pKa of active site Cys" evidence="5 9">
    <location>
        <position position="149"/>
    </location>
</feature>
<comment type="subcellular location">
    <subcellularLocation>
        <location evidence="5">Cytoplasm</location>
    </subcellularLocation>
</comment>
<dbReference type="Gene3D" id="3.30.930.10">
    <property type="entry name" value="Bira Bifunctional Protein, Domain 2"/>
    <property type="match status" value="1"/>
</dbReference>
<dbReference type="GO" id="GO:0009249">
    <property type="term" value="P:protein lipoylation"/>
    <property type="evidence" value="ECO:0007669"/>
    <property type="project" value="InterPro"/>
</dbReference>
<comment type="function">
    <text evidence="4 5 6">Catalyzes the transfer of endogenously produced octanoic acid from octanoyl-acyl-carrier-protein onto the lipoyl domains of lipoate-dependent enzymes. Lipoyl-ACP can also act as a substrate although octanoyl-ACP is likely to be the physiological substrate.</text>
</comment>
<organism evidence="11 12">
    <name type="scientific">Acidiluteibacter ferrifornacis</name>
    <dbReference type="NCBI Taxonomy" id="2692424"/>
    <lineage>
        <taxon>Bacteria</taxon>
        <taxon>Pseudomonadati</taxon>
        <taxon>Bacteroidota</taxon>
        <taxon>Flavobacteriia</taxon>
        <taxon>Flavobacteriales</taxon>
        <taxon>Cryomorphaceae</taxon>
        <taxon>Acidiluteibacter</taxon>
    </lineage>
</organism>
<evidence type="ECO:0000256" key="5">
    <source>
        <dbReference type="HAMAP-Rule" id="MF_00013"/>
    </source>
</evidence>
<reference evidence="11 12" key="1">
    <citation type="submission" date="2019-12" db="EMBL/GenBank/DDBJ databases">
        <authorList>
            <person name="Zhao J."/>
        </authorList>
    </citation>
    <scope>NUCLEOTIDE SEQUENCE [LARGE SCALE GENOMIC DNA]</scope>
    <source>
        <strain evidence="11 12">S-15</strain>
    </source>
</reference>
<accession>A0A6N9NJI5</accession>
<dbReference type="UniPathway" id="UPA00538">
    <property type="reaction ID" value="UER00592"/>
</dbReference>
<gene>
    <name evidence="5 11" type="primary">lipB</name>
    <name evidence="11" type="ORF">GQN54_01710</name>
</gene>
<feature type="binding site" evidence="5 8">
    <location>
        <begin position="165"/>
        <end position="167"/>
    </location>
    <ligand>
        <name>substrate</name>
    </ligand>
</feature>
<evidence type="ECO:0000313" key="12">
    <source>
        <dbReference type="Proteomes" id="UP000470771"/>
    </source>
</evidence>
<dbReference type="CDD" id="cd16444">
    <property type="entry name" value="LipB"/>
    <property type="match status" value="1"/>
</dbReference>
<dbReference type="PROSITE" id="PS01313">
    <property type="entry name" value="LIPB"/>
    <property type="match status" value="1"/>
</dbReference>
<evidence type="ECO:0000313" key="11">
    <source>
        <dbReference type="EMBL" id="NBG64815.1"/>
    </source>
</evidence>
<keyword evidence="5" id="KW-0963">Cytoplasm</keyword>
<dbReference type="EC" id="2.3.1.181" evidence="5 6"/>
<dbReference type="PROSITE" id="PS51733">
    <property type="entry name" value="BPL_LPL_CATALYTIC"/>
    <property type="match status" value="1"/>
</dbReference>
<dbReference type="FunFam" id="3.30.930.10:FF:000035">
    <property type="entry name" value="Putative lipoyltransferase 2, mitochondrial"/>
    <property type="match status" value="1"/>
</dbReference>
<dbReference type="AlphaFoldDB" id="A0A6N9NJI5"/>
<dbReference type="Pfam" id="PF21948">
    <property type="entry name" value="LplA-B_cat"/>
    <property type="match status" value="1"/>
</dbReference>
<dbReference type="GO" id="GO:0005737">
    <property type="term" value="C:cytoplasm"/>
    <property type="evidence" value="ECO:0007669"/>
    <property type="project" value="UniProtKB-SubCell"/>
</dbReference>
<keyword evidence="2 5" id="KW-0808">Transferase</keyword>
<feature type="binding site" evidence="5 8">
    <location>
        <begin position="80"/>
        <end position="87"/>
    </location>
    <ligand>
        <name>substrate</name>
    </ligand>
</feature>
<evidence type="ECO:0000256" key="8">
    <source>
        <dbReference type="PIRSR" id="PIRSR016262-2"/>
    </source>
</evidence>
<feature type="domain" description="BPL/LPL catalytic" evidence="10">
    <location>
        <begin position="38"/>
        <end position="221"/>
    </location>
</feature>
<dbReference type="InterPro" id="IPR045864">
    <property type="entry name" value="aa-tRNA-synth_II/BPL/LPL"/>
</dbReference>
<evidence type="ECO:0000256" key="9">
    <source>
        <dbReference type="PIRSR" id="PIRSR016262-3"/>
    </source>
</evidence>
<dbReference type="InterPro" id="IPR020605">
    <property type="entry name" value="Octanoyltransferase_CS"/>
</dbReference>
<feature type="active site" description="Acyl-thioester intermediate" evidence="5 7">
    <location>
        <position position="183"/>
    </location>
</feature>
<keyword evidence="3 5" id="KW-0012">Acyltransferase</keyword>
<dbReference type="PIRSF" id="PIRSF016262">
    <property type="entry name" value="LPLase"/>
    <property type="match status" value="1"/>
</dbReference>
<evidence type="ECO:0000256" key="4">
    <source>
        <dbReference type="ARBA" id="ARBA00024732"/>
    </source>
</evidence>
<dbReference type="EMBL" id="WWNE01000003">
    <property type="protein sequence ID" value="NBG64815.1"/>
    <property type="molecule type" value="Genomic_DNA"/>
</dbReference>
<dbReference type="RefSeq" id="WP_160631327.1">
    <property type="nucleotide sequence ID" value="NZ_WWNE01000003.1"/>
</dbReference>
<evidence type="ECO:0000256" key="3">
    <source>
        <dbReference type="ARBA" id="ARBA00023315"/>
    </source>
</evidence>
<dbReference type="NCBIfam" id="TIGR00214">
    <property type="entry name" value="lipB"/>
    <property type="match status" value="1"/>
</dbReference>
<proteinExistence type="inferred from homology"/>
<comment type="miscellaneous">
    <text evidence="5">In the reaction, the free carboxyl group of octanoic acid is attached via an amide linkage to the epsilon-amino group of a specific lysine residue of lipoyl domains of lipoate-dependent enzymes.</text>
</comment>
<dbReference type="Proteomes" id="UP000470771">
    <property type="component" value="Unassembled WGS sequence"/>
</dbReference>
<comment type="caution">
    <text evidence="11">The sequence shown here is derived from an EMBL/GenBank/DDBJ whole genome shotgun (WGS) entry which is preliminary data.</text>
</comment>
<sequence>MKRKHFNELILNQTDYLSALHLQEDLFDRKLAKKQNGEVDLNYLILLEHPHVFTLGKSGDVGNLKVKPEDVEATYVATNRGGDITYHGPGQLVGYPILDLDQYGFGVRQYVELLEECVIDCLKHYGLKGERIKEASGVWIDAESDFPKKICAVGIKVSMGITMHGFAFNVNTNLDYFDYIVPCGLADKGVTSLEQELGRTIPMEEVQQLFISKMKARFYSN</sequence>
<evidence type="ECO:0000256" key="1">
    <source>
        <dbReference type="ARBA" id="ARBA00004821"/>
    </source>
</evidence>
<name>A0A6N9NJI5_9FLAO</name>
<dbReference type="InterPro" id="IPR000544">
    <property type="entry name" value="Octanoyltransferase"/>
</dbReference>
<dbReference type="NCBIfam" id="NF010925">
    <property type="entry name" value="PRK14345.1"/>
    <property type="match status" value="1"/>
</dbReference>
<dbReference type="PANTHER" id="PTHR10993">
    <property type="entry name" value="OCTANOYLTRANSFERASE"/>
    <property type="match status" value="1"/>
</dbReference>
<dbReference type="PANTHER" id="PTHR10993:SF7">
    <property type="entry name" value="LIPOYLTRANSFERASE 2, MITOCHONDRIAL-RELATED"/>
    <property type="match status" value="1"/>
</dbReference>
<evidence type="ECO:0000256" key="7">
    <source>
        <dbReference type="PIRSR" id="PIRSR016262-1"/>
    </source>
</evidence>
<evidence type="ECO:0000259" key="10">
    <source>
        <dbReference type="PROSITE" id="PS51733"/>
    </source>
</evidence>
<evidence type="ECO:0000256" key="2">
    <source>
        <dbReference type="ARBA" id="ARBA00022679"/>
    </source>
</evidence>
<comment type="similarity">
    <text evidence="5 6">Belongs to the LipB family.</text>
</comment>
<dbReference type="HAMAP" id="MF_00013">
    <property type="entry name" value="LipB"/>
    <property type="match status" value="1"/>
</dbReference>
<feature type="binding site" evidence="5 8">
    <location>
        <begin position="152"/>
        <end position="154"/>
    </location>
    <ligand>
        <name>substrate</name>
    </ligand>
</feature>
<comment type="catalytic activity">
    <reaction evidence="5 6">
        <text>octanoyl-[ACP] + L-lysyl-[protein] = N(6)-octanoyl-L-lysyl-[protein] + holo-[ACP] + H(+)</text>
        <dbReference type="Rhea" id="RHEA:17665"/>
        <dbReference type="Rhea" id="RHEA-COMP:9636"/>
        <dbReference type="Rhea" id="RHEA-COMP:9685"/>
        <dbReference type="Rhea" id="RHEA-COMP:9752"/>
        <dbReference type="Rhea" id="RHEA-COMP:9928"/>
        <dbReference type="ChEBI" id="CHEBI:15378"/>
        <dbReference type="ChEBI" id="CHEBI:29969"/>
        <dbReference type="ChEBI" id="CHEBI:64479"/>
        <dbReference type="ChEBI" id="CHEBI:78463"/>
        <dbReference type="ChEBI" id="CHEBI:78809"/>
        <dbReference type="EC" id="2.3.1.181"/>
    </reaction>
</comment>
<dbReference type="GO" id="GO:0033819">
    <property type="term" value="F:lipoyl(octanoyl) transferase activity"/>
    <property type="evidence" value="ECO:0007669"/>
    <property type="project" value="UniProtKB-EC"/>
</dbReference>